<dbReference type="GeneID" id="59317049"/>
<dbReference type="Gene3D" id="3.40.50.720">
    <property type="entry name" value="NAD(P)-binding Rossmann-like Domain"/>
    <property type="match status" value="1"/>
</dbReference>
<dbReference type="AlphaFoldDB" id="A0A8H5Q6J9"/>
<evidence type="ECO:0000313" key="3">
    <source>
        <dbReference type="Proteomes" id="UP000547976"/>
    </source>
</evidence>
<dbReference type="SUPFAM" id="SSF51735">
    <property type="entry name" value="NAD(P)-binding Rossmann-fold domains"/>
    <property type="match status" value="1"/>
</dbReference>
<feature type="region of interest" description="Disordered" evidence="1">
    <location>
        <begin position="1"/>
        <end position="37"/>
    </location>
</feature>
<dbReference type="EMBL" id="JAAOAV010000039">
    <property type="protein sequence ID" value="KAF5608962.1"/>
    <property type="molecule type" value="Genomic_DNA"/>
</dbReference>
<feature type="compositionally biased region" description="Acidic residues" evidence="1">
    <location>
        <begin position="25"/>
        <end position="37"/>
    </location>
</feature>
<organism evidence="2 3">
    <name type="scientific">Gibberella subglutinans</name>
    <name type="common">Fusarium subglutinans</name>
    <dbReference type="NCBI Taxonomy" id="42677"/>
    <lineage>
        <taxon>Eukaryota</taxon>
        <taxon>Fungi</taxon>
        <taxon>Dikarya</taxon>
        <taxon>Ascomycota</taxon>
        <taxon>Pezizomycotina</taxon>
        <taxon>Sordariomycetes</taxon>
        <taxon>Hypocreomycetidae</taxon>
        <taxon>Hypocreales</taxon>
        <taxon>Nectriaceae</taxon>
        <taxon>Fusarium</taxon>
        <taxon>Fusarium fujikuroi species complex</taxon>
    </lineage>
</organism>
<dbReference type="OrthoDB" id="5084083at2759"/>
<evidence type="ECO:0000256" key="1">
    <source>
        <dbReference type="SAM" id="MobiDB-lite"/>
    </source>
</evidence>
<dbReference type="RefSeq" id="XP_036540171.1">
    <property type="nucleotide sequence ID" value="XM_036682331.1"/>
</dbReference>
<dbReference type="InterPro" id="IPR036291">
    <property type="entry name" value="NAD(P)-bd_dom_sf"/>
</dbReference>
<evidence type="ECO:0000313" key="2">
    <source>
        <dbReference type="EMBL" id="KAF5608962.1"/>
    </source>
</evidence>
<dbReference type="Pfam" id="PF00106">
    <property type="entry name" value="adh_short"/>
    <property type="match status" value="1"/>
</dbReference>
<protein>
    <submittedName>
        <fullName evidence="2">Levodione reductase</fullName>
    </submittedName>
</protein>
<name>A0A8H5Q6J9_GIBSU</name>
<proteinExistence type="predicted"/>
<dbReference type="Proteomes" id="UP000547976">
    <property type="component" value="Unassembled WGS sequence"/>
</dbReference>
<accession>A0A8H5Q6J9</accession>
<sequence length="260" mass="27905">MDTGTGSEWPDIEPPVETEPNFELPDSEEPPSGDDTPWEELQALEISQGPIMAENARRVYFGALYEQLQNSEIDWSLEGNACRVVGCPWYGEVWENRSGLKKHLETTAHLDLDASFAPIDEVTAPVGSSDNTEELPSLVATEASPQARTRALYERASFQRNSKPQAPLMAQWSSSKIKGKVIAVTGAASGIGFAVAKLLASRRAQLSLADMDKAGLEAALESLPGDGHIITQVDSGGSIADIDPRLLWKLEASASVGIGS</sequence>
<keyword evidence="3" id="KW-1185">Reference proteome</keyword>
<dbReference type="InterPro" id="IPR002347">
    <property type="entry name" value="SDR_fam"/>
</dbReference>
<reference evidence="2 3" key="1">
    <citation type="submission" date="2020-05" db="EMBL/GenBank/DDBJ databases">
        <title>Identification and distribution of gene clusters putatively required for synthesis of sphingolipid metabolism inhibitors in phylogenetically diverse species of the filamentous fungus Fusarium.</title>
        <authorList>
            <person name="Kim H.-S."/>
            <person name="Busman M."/>
            <person name="Brown D.W."/>
            <person name="Divon H."/>
            <person name="Uhlig S."/>
            <person name="Proctor R.H."/>
        </authorList>
    </citation>
    <scope>NUCLEOTIDE SEQUENCE [LARGE SCALE GENOMIC DNA]</scope>
    <source>
        <strain evidence="2 3">NRRL 66333</strain>
    </source>
</reference>
<gene>
    <name evidence="2" type="ORF">FSUBG_4351</name>
</gene>
<comment type="caution">
    <text evidence="2">The sequence shown here is derived from an EMBL/GenBank/DDBJ whole genome shotgun (WGS) entry which is preliminary data.</text>
</comment>